<gene>
    <name evidence="1" type="ORF">PXEA_LOCUS32994</name>
</gene>
<dbReference type="EMBL" id="CAAALY010261656">
    <property type="protein sequence ID" value="VEL39554.1"/>
    <property type="molecule type" value="Genomic_DNA"/>
</dbReference>
<protein>
    <submittedName>
        <fullName evidence="1">Uncharacterized protein</fullName>
    </submittedName>
</protein>
<evidence type="ECO:0000313" key="1">
    <source>
        <dbReference type="EMBL" id="VEL39554.1"/>
    </source>
</evidence>
<dbReference type="Proteomes" id="UP000784294">
    <property type="component" value="Unassembled WGS sequence"/>
</dbReference>
<organism evidence="1 2">
    <name type="scientific">Protopolystoma xenopodis</name>
    <dbReference type="NCBI Taxonomy" id="117903"/>
    <lineage>
        <taxon>Eukaryota</taxon>
        <taxon>Metazoa</taxon>
        <taxon>Spiralia</taxon>
        <taxon>Lophotrochozoa</taxon>
        <taxon>Platyhelminthes</taxon>
        <taxon>Monogenea</taxon>
        <taxon>Polyopisthocotylea</taxon>
        <taxon>Polystomatidea</taxon>
        <taxon>Polystomatidae</taxon>
        <taxon>Protopolystoma</taxon>
    </lineage>
</organism>
<comment type="caution">
    <text evidence="1">The sequence shown here is derived from an EMBL/GenBank/DDBJ whole genome shotgun (WGS) entry which is preliminary data.</text>
</comment>
<proteinExistence type="predicted"/>
<accession>A0A3S5CQC0</accession>
<dbReference type="AlphaFoldDB" id="A0A3S5CQC0"/>
<reference evidence="1" key="1">
    <citation type="submission" date="2018-11" db="EMBL/GenBank/DDBJ databases">
        <authorList>
            <consortium name="Pathogen Informatics"/>
        </authorList>
    </citation>
    <scope>NUCLEOTIDE SEQUENCE</scope>
</reference>
<sequence length="97" mass="10400">MHNRGKGKITDNGKLEVKMKRSDVRVIRKSCGPKGGLVESEDVAIGRSSGGACSMGPVSSALCTSQPQTADSFWPGLMWTRANVQVPLWMDPGRPSL</sequence>
<name>A0A3S5CQC0_9PLAT</name>
<evidence type="ECO:0000313" key="2">
    <source>
        <dbReference type="Proteomes" id="UP000784294"/>
    </source>
</evidence>
<keyword evidence="2" id="KW-1185">Reference proteome</keyword>